<dbReference type="STRING" id="1123367.GCA_000621305_02665"/>
<proteinExistence type="predicted"/>
<dbReference type="Gene3D" id="3.10.20.30">
    <property type="match status" value="1"/>
</dbReference>
<accession>N6Y6Z1</accession>
<keyword evidence="3" id="KW-1185">Reference proteome</keyword>
<name>N6Y6Z1_THAL4</name>
<dbReference type="SUPFAM" id="SSF54292">
    <property type="entry name" value="2Fe-2S ferredoxin-like"/>
    <property type="match status" value="1"/>
</dbReference>
<dbReference type="Proteomes" id="UP000013232">
    <property type="component" value="Unassembled WGS sequence"/>
</dbReference>
<evidence type="ECO:0000313" key="3">
    <source>
        <dbReference type="Proteomes" id="UP000013232"/>
    </source>
</evidence>
<dbReference type="InterPro" id="IPR036010">
    <property type="entry name" value="2Fe-2S_ferredoxin-like_sf"/>
</dbReference>
<dbReference type="InterPro" id="IPR012675">
    <property type="entry name" value="Beta-grasp_dom_sf"/>
</dbReference>
<dbReference type="OrthoDB" id="9806195at2"/>
<organism evidence="2 3">
    <name type="scientific">Thauera linaloolentis (strain DSM 12138 / JCM 21573 / CCUG 41526 / CIP 105981 / IAM 15112 / NBRC 102519 / 47Lol)</name>
    <dbReference type="NCBI Taxonomy" id="1123367"/>
    <lineage>
        <taxon>Bacteria</taxon>
        <taxon>Pseudomonadati</taxon>
        <taxon>Pseudomonadota</taxon>
        <taxon>Betaproteobacteria</taxon>
        <taxon>Rhodocyclales</taxon>
        <taxon>Zoogloeaceae</taxon>
        <taxon>Thauera</taxon>
    </lineage>
</organism>
<dbReference type="PROSITE" id="PS51085">
    <property type="entry name" value="2FE2S_FER_2"/>
    <property type="match status" value="1"/>
</dbReference>
<dbReference type="GO" id="GO:0051537">
    <property type="term" value="F:2 iron, 2 sulfur cluster binding"/>
    <property type="evidence" value="ECO:0007669"/>
    <property type="project" value="InterPro"/>
</dbReference>
<comment type="caution">
    <text evidence="2">The sequence shown here is derived from an EMBL/GenBank/DDBJ whole genome shotgun (WGS) entry which is preliminary data.</text>
</comment>
<dbReference type="EMBL" id="AMXE01000007">
    <property type="protein sequence ID" value="ENO90001.1"/>
    <property type="molecule type" value="Genomic_DNA"/>
</dbReference>
<sequence length="119" mass="12266">MGAGPGRVKHDVEIAGTGEHYACGSDESVLDGMARLGRRGIPLGCRGGGCGVCKIRITAGRYRCRAMSRQHVGADELAAGVVLACRVMPESDLVLQVLGKMQKCMGVGRPAPAADGTGE</sequence>
<dbReference type="RefSeq" id="WP_004334034.1">
    <property type="nucleotide sequence ID" value="NZ_AMXE01000007.1"/>
</dbReference>
<dbReference type="InterPro" id="IPR001041">
    <property type="entry name" value="2Fe-2S_ferredoxin-type"/>
</dbReference>
<feature type="domain" description="2Fe-2S ferredoxin-type" evidence="1">
    <location>
        <begin position="10"/>
        <end position="101"/>
    </location>
</feature>
<evidence type="ECO:0000259" key="1">
    <source>
        <dbReference type="PROSITE" id="PS51085"/>
    </source>
</evidence>
<evidence type="ECO:0000313" key="2">
    <source>
        <dbReference type="EMBL" id="ENO90001.1"/>
    </source>
</evidence>
<dbReference type="AlphaFoldDB" id="N6Y6Z1"/>
<dbReference type="InterPro" id="IPR006058">
    <property type="entry name" value="2Fe2S_fd_BS"/>
</dbReference>
<gene>
    <name evidence="2" type="ORF">C666_03910</name>
</gene>
<reference evidence="2 3" key="1">
    <citation type="submission" date="2012-09" db="EMBL/GenBank/DDBJ databases">
        <title>Draft Genome Sequences of 6 Strains from Genus Thauera.</title>
        <authorList>
            <person name="Liu B."/>
            <person name="Shapleigh J.P."/>
            <person name="Frostegard A.H."/>
        </authorList>
    </citation>
    <scope>NUCLEOTIDE SEQUENCE [LARGE SCALE GENOMIC DNA]</scope>
    <source>
        <strain evidence="3">47Lol / DSM 12138</strain>
    </source>
</reference>
<dbReference type="eggNOG" id="COG1018">
    <property type="taxonomic scope" value="Bacteria"/>
</dbReference>
<dbReference type="CDD" id="cd00207">
    <property type="entry name" value="fer2"/>
    <property type="match status" value="1"/>
</dbReference>
<dbReference type="PROSITE" id="PS00197">
    <property type="entry name" value="2FE2S_FER_1"/>
    <property type="match status" value="1"/>
</dbReference>
<dbReference type="Pfam" id="PF00111">
    <property type="entry name" value="Fer2"/>
    <property type="match status" value="1"/>
</dbReference>
<protein>
    <submittedName>
        <fullName evidence="2">Ferredoxin</fullName>
    </submittedName>
</protein>